<reference evidence="3 4" key="1">
    <citation type="submission" date="2013-02" db="EMBL/GenBank/DDBJ databases">
        <title>The Genome Sequence of Plasmodium inui San Antonio 1.</title>
        <authorList>
            <consortium name="The Broad Institute Genome Sequencing Platform"/>
            <consortium name="The Broad Institute Genome Sequencing Center for Infectious Disease"/>
            <person name="Neafsey D."/>
            <person name="Cheeseman I."/>
            <person name="Volkman S."/>
            <person name="Adams J."/>
            <person name="Walker B."/>
            <person name="Young S.K."/>
            <person name="Zeng Q."/>
            <person name="Gargeya S."/>
            <person name="Fitzgerald M."/>
            <person name="Haas B."/>
            <person name="Abouelleil A."/>
            <person name="Alvarado L."/>
            <person name="Arachchi H.M."/>
            <person name="Berlin A.M."/>
            <person name="Chapman S.B."/>
            <person name="Dewar J."/>
            <person name="Goldberg J."/>
            <person name="Griggs A."/>
            <person name="Gujja S."/>
            <person name="Hansen M."/>
            <person name="Howarth C."/>
            <person name="Imamovic A."/>
            <person name="Larimer J."/>
            <person name="McCowan C."/>
            <person name="Murphy C."/>
            <person name="Neiman D."/>
            <person name="Pearson M."/>
            <person name="Priest M."/>
            <person name="Roberts A."/>
            <person name="Saif S."/>
            <person name="Shea T."/>
            <person name="Sisk P."/>
            <person name="Sykes S."/>
            <person name="Wortman J."/>
            <person name="Nusbaum C."/>
            <person name="Birren B."/>
        </authorList>
    </citation>
    <scope>NUCLEOTIDE SEQUENCE [LARGE SCALE GENOMIC DNA]</scope>
    <source>
        <strain evidence="3 4">San Antonio 1</strain>
    </source>
</reference>
<keyword evidence="4" id="KW-1185">Reference proteome</keyword>
<dbReference type="GO" id="GO:0005829">
    <property type="term" value="C:cytosol"/>
    <property type="evidence" value="ECO:0007669"/>
    <property type="project" value="TreeGrafter"/>
</dbReference>
<proteinExistence type="inferred from homology"/>
<sequence length="224" mass="26156">MFRVHILYIVNCGDFLLQIYASRGIARKKQNDLRPYISFSFFSNSLCFQNLKSMIYLFADEFPTVRWGQSSKKLTLIISIPSVEGEKVEFTESNIHLTTPNKQGQNFDLSLDLLRPIIPVKCSYTSLDSGLKIQIEKRVKEPCWKRLTKNEEMNFLIKDKRLSDPTDCEEAKEIWLGEYMFFKRKNKSNNTPTRVDDADPTKKKDINIIDSLKDAHPNFSLHEY</sequence>
<dbReference type="EMBL" id="KI965492">
    <property type="protein sequence ID" value="EUD64641.1"/>
    <property type="molecule type" value="Genomic_DNA"/>
</dbReference>
<dbReference type="GO" id="GO:0051131">
    <property type="term" value="P:chaperone-mediated protein complex assembly"/>
    <property type="evidence" value="ECO:0007669"/>
    <property type="project" value="TreeGrafter"/>
</dbReference>
<evidence type="ECO:0000256" key="1">
    <source>
        <dbReference type="ARBA" id="ARBA00025733"/>
    </source>
</evidence>
<dbReference type="GO" id="GO:0006457">
    <property type="term" value="P:protein folding"/>
    <property type="evidence" value="ECO:0007669"/>
    <property type="project" value="TreeGrafter"/>
</dbReference>
<dbReference type="PANTHER" id="PTHR22932:SF1">
    <property type="entry name" value="CO-CHAPERONE PROTEIN DAF-41"/>
    <property type="match status" value="1"/>
</dbReference>
<evidence type="ECO:0000313" key="3">
    <source>
        <dbReference type="EMBL" id="EUD64641.1"/>
    </source>
</evidence>
<dbReference type="PANTHER" id="PTHR22932">
    <property type="entry name" value="TELOMERASE-BINDING PROTEIN P23 HSP90 CO-CHAPERONE"/>
    <property type="match status" value="1"/>
</dbReference>
<name>W7AHA5_9APIC</name>
<gene>
    <name evidence="3" type="ORF">C922_04987</name>
</gene>
<organism evidence="3 4">
    <name type="scientific">Plasmodium inui San Antonio 1</name>
    <dbReference type="NCBI Taxonomy" id="1237626"/>
    <lineage>
        <taxon>Eukaryota</taxon>
        <taxon>Sar</taxon>
        <taxon>Alveolata</taxon>
        <taxon>Apicomplexa</taxon>
        <taxon>Aconoidasida</taxon>
        <taxon>Haemosporida</taxon>
        <taxon>Plasmodiidae</taxon>
        <taxon>Plasmodium</taxon>
        <taxon>Plasmodium (Plasmodium)</taxon>
    </lineage>
</organism>
<protein>
    <recommendedName>
        <fullName evidence="2">CS domain-containing protein</fullName>
    </recommendedName>
</protein>
<dbReference type="Gene3D" id="2.60.40.790">
    <property type="match status" value="1"/>
</dbReference>
<dbReference type="AlphaFoldDB" id="W7AHA5"/>
<accession>W7AHA5</accession>
<dbReference type="GO" id="GO:0005634">
    <property type="term" value="C:nucleus"/>
    <property type="evidence" value="ECO:0007669"/>
    <property type="project" value="TreeGrafter"/>
</dbReference>
<dbReference type="InterPro" id="IPR007052">
    <property type="entry name" value="CS_dom"/>
</dbReference>
<feature type="domain" description="CS" evidence="2">
    <location>
        <begin position="60"/>
        <end position="148"/>
    </location>
</feature>
<dbReference type="Proteomes" id="UP000030640">
    <property type="component" value="Unassembled WGS sequence"/>
</dbReference>
<dbReference type="RefSeq" id="XP_008818783.1">
    <property type="nucleotide sequence ID" value="XM_008820561.1"/>
</dbReference>
<dbReference type="Pfam" id="PF04969">
    <property type="entry name" value="CS"/>
    <property type="match status" value="1"/>
</dbReference>
<dbReference type="GO" id="GO:0051879">
    <property type="term" value="F:Hsp90 protein binding"/>
    <property type="evidence" value="ECO:0007669"/>
    <property type="project" value="InterPro"/>
</dbReference>
<dbReference type="GeneID" id="20040261"/>
<dbReference type="GO" id="GO:0051087">
    <property type="term" value="F:protein-folding chaperone binding"/>
    <property type="evidence" value="ECO:0007669"/>
    <property type="project" value="TreeGrafter"/>
</dbReference>
<dbReference type="OrthoDB" id="1564555at2759"/>
<dbReference type="InterPro" id="IPR008978">
    <property type="entry name" value="HSP20-like_chaperone"/>
</dbReference>
<dbReference type="PROSITE" id="PS51203">
    <property type="entry name" value="CS"/>
    <property type="match status" value="1"/>
</dbReference>
<dbReference type="SUPFAM" id="SSF49764">
    <property type="entry name" value="HSP20-like chaperones"/>
    <property type="match status" value="1"/>
</dbReference>
<dbReference type="VEuPathDB" id="PlasmoDB:C922_04987"/>
<evidence type="ECO:0000313" key="4">
    <source>
        <dbReference type="Proteomes" id="UP000030640"/>
    </source>
</evidence>
<comment type="similarity">
    <text evidence="1">Belongs to the p23/wos2 family.</text>
</comment>
<evidence type="ECO:0000259" key="2">
    <source>
        <dbReference type="PROSITE" id="PS51203"/>
    </source>
</evidence>
<dbReference type="InterPro" id="IPR045250">
    <property type="entry name" value="p23-like"/>
</dbReference>